<proteinExistence type="predicted"/>
<keyword evidence="3" id="KW-1185">Reference proteome</keyword>
<protein>
    <submittedName>
        <fullName evidence="2">Uncharacterized protein</fullName>
    </submittedName>
</protein>
<evidence type="ECO:0000256" key="1">
    <source>
        <dbReference type="SAM" id="SignalP"/>
    </source>
</evidence>
<reference evidence="2" key="3">
    <citation type="submission" date="2023-05" db="EMBL/GenBank/DDBJ databases">
        <authorList>
            <person name="Smith C.H."/>
        </authorList>
    </citation>
    <scope>NUCLEOTIDE SEQUENCE</scope>
    <source>
        <strain evidence="2">CHS0354</strain>
        <tissue evidence="2">Mantle</tissue>
    </source>
</reference>
<feature type="chain" id="PRO_5042280572" evidence="1">
    <location>
        <begin position="20"/>
        <end position="243"/>
    </location>
</feature>
<sequence length="243" mass="27039">MIILLLAVIYGFFVHSSQAEDCARGNHNFARFGPICEYMCHCGTNQCDRETGACPNNGECDGGWMGSGCQYVNIAYDKTVNSNHLSNPTTIVDGRRDTCPYGTQAIINPAYIMVSFEREVKITEVNIVFSNSVDVRRSFAVSVLDGNQSVLCGLVDYTNEQKEYVINCNSTLYGQYLNITYQWSAGFKVCEIQVPAVELPSDELEPFAGQANAVILKRVEDHQCDFFRWGFASNNELDIGVSQ</sequence>
<gene>
    <name evidence="2" type="ORF">CHS0354_027327</name>
</gene>
<organism evidence="2 3">
    <name type="scientific">Potamilus streckersoni</name>
    <dbReference type="NCBI Taxonomy" id="2493646"/>
    <lineage>
        <taxon>Eukaryota</taxon>
        <taxon>Metazoa</taxon>
        <taxon>Spiralia</taxon>
        <taxon>Lophotrochozoa</taxon>
        <taxon>Mollusca</taxon>
        <taxon>Bivalvia</taxon>
        <taxon>Autobranchia</taxon>
        <taxon>Heteroconchia</taxon>
        <taxon>Palaeoheterodonta</taxon>
        <taxon>Unionida</taxon>
        <taxon>Unionoidea</taxon>
        <taxon>Unionidae</taxon>
        <taxon>Ambleminae</taxon>
        <taxon>Lampsilini</taxon>
        <taxon>Potamilus</taxon>
    </lineage>
</organism>
<dbReference type="InterPro" id="IPR008979">
    <property type="entry name" value="Galactose-bd-like_sf"/>
</dbReference>
<evidence type="ECO:0000313" key="2">
    <source>
        <dbReference type="EMBL" id="KAK3594211.1"/>
    </source>
</evidence>
<comment type="caution">
    <text evidence="2">The sequence shown here is derived from an EMBL/GenBank/DDBJ whole genome shotgun (WGS) entry which is preliminary data.</text>
</comment>
<accession>A0AAE0VXX8</accession>
<dbReference type="Proteomes" id="UP001195483">
    <property type="component" value="Unassembled WGS sequence"/>
</dbReference>
<reference evidence="2" key="1">
    <citation type="journal article" date="2021" name="Genome Biol. Evol.">
        <title>A High-Quality Reference Genome for a Parasitic Bivalve with Doubly Uniparental Inheritance (Bivalvia: Unionida).</title>
        <authorList>
            <person name="Smith C.H."/>
        </authorList>
    </citation>
    <scope>NUCLEOTIDE SEQUENCE</scope>
    <source>
        <strain evidence="2">CHS0354</strain>
    </source>
</reference>
<feature type="signal peptide" evidence="1">
    <location>
        <begin position="1"/>
        <end position="19"/>
    </location>
</feature>
<keyword evidence="1" id="KW-0732">Signal</keyword>
<name>A0AAE0VXX8_9BIVA</name>
<dbReference type="Gene3D" id="2.60.120.260">
    <property type="entry name" value="Galactose-binding domain-like"/>
    <property type="match status" value="1"/>
</dbReference>
<reference evidence="2" key="2">
    <citation type="journal article" date="2021" name="Genome Biol. Evol.">
        <title>Developing a high-quality reference genome for a parasitic bivalve with doubly uniparental inheritance (Bivalvia: Unionida).</title>
        <authorList>
            <person name="Smith C.H."/>
        </authorList>
    </citation>
    <scope>NUCLEOTIDE SEQUENCE</scope>
    <source>
        <strain evidence="2">CHS0354</strain>
        <tissue evidence="2">Mantle</tissue>
    </source>
</reference>
<dbReference type="EMBL" id="JAEAOA010001649">
    <property type="protein sequence ID" value="KAK3594211.1"/>
    <property type="molecule type" value="Genomic_DNA"/>
</dbReference>
<dbReference type="SUPFAM" id="SSF49785">
    <property type="entry name" value="Galactose-binding domain-like"/>
    <property type="match status" value="1"/>
</dbReference>
<dbReference type="AlphaFoldDB" id="A0AAE0VXX8"/>
<evidence type="ECO:0000313" key="3">
    <source>
        <dbReference type="Proteomes" id="UP001195483"/>
    </source>
</evidence>